<dbReference type="InterPro" id="IPR050229">
    <property type="entry name" value="GlpE_sulfurtransferase"/>
</dbReference>
<dbReference type="RefSeq" id="WP_028312229.1">
    <property type="nucleotide sequence ID" value="NZ_AXWS01000015.1"/>
</dbReference>
<dbReference type="PANTHER" id="PTHR43031:SF18">
    <property type="entry name" value="RHODANESE-RELATED SULFURTRANSFERASES"/>
    <property type="match status" value="1"/>
</dbReference>
<dbReference type="PANTHER" id="PTHR43031">
    <property type="entry name" value="FAD-DEPENDENT OXIDOREDUCTASE"/>
    <property type="match status" value="1"/>
</dbReference>
<evidence type="ECO:0000313" key="3">
    <source>
        <dbReference type="RefSeq" id="WP_028312229.1"/>
    </source>
</evidence>
<dbReference type="AlphaFoldDB" id="A0A8B6X5F8"/>
<dbReference type="Proteomes" id="UP000675920">
    <property type="component" value="Unplaced"/>
</dbReference>
<dbReference type="Gene3D" id="3.40.250.10">
    <property type="entry name" value="Rhodanese-like domain"/>
    <property type="match status" value="1"/>
</dbReference>
<organism evidence="2 3">
    <name type="scientific">Derxia gummosa DSM 723</name>
    <dbReference type="NCBI Taxonomy" id="1121388"/>
    <lineage>
        <taxon>Bacteria</taxon>
        <taxon>Pseudomonadati</taxon>
        <taxon>Pseudomonadota</taxon>
        <taxon>Betaproteobacteria</taxon>
        <taxon>Burkholderiales</taxon>
        <taxon>Alcaligenaceae</taxon>
        <taxon>Derxia</taxon>
    </lineage>
</organism>
<dbReference type="OrthoDB" id="1445766at2"/>
<keyword evidence="2" id="KW-1185">Reference proteome</keyword>
<dbReference type="CDD" id="cd00158">
    <property type="entry name" value="RHOD"/>
    <property type="match status" value="1"/>
</dbReference>
<dbReference type="Pfam" id="PF00581">
    <property type="entry name" value="Rhodanese"/>
    <property type="match status" value="1"/>
</dbReference>
<sequence length="134" mass="14402">MKFLLDNWYLVASALVSGGLLLWPVLRGGKGGVSHHEATRLINDREAWLVDVRSTEEFARGHIAGARNIPVDQLEGRIAELNKARSKPVIVVCQTGPRAQRALAVLTKAGFAEVVTLEGGVAAWQAAGLPLRNA</sequence>
<feature type="domain" description="Rhodanese" evidence="1">
    <location>
        <begin position="43"/>
        <end position="133"/>
    </location>
</feature>
<accession>A0A8B6X5F8</accession>
<dbReference type="InterPro" id="IPR001763">
    <property type="entry name" value="Rhodanese-like_dom"/>
</dbReference>
<evidence type="ECO:0000259" key="1">
    <source>
        <dbReference type="PROSITE" id="PS50206"/>
    </source>
</evidence>
<reference evidence="3" key="3">
    <citation type="submission" date="2025-08" db="UniProtKB">
        <authorList>
            <consortium name="RefSeq"/>
        </authorList>
    </citation>
    <scope>IDENTIFICATION</scope>
</reference>
<dbReference type="PROSITE" id="PS50206">
    <property type="entry name" value="RHODANESE_3"/>
    <property type="match status" value="1"/>
</dbReference>
<evidence type="ECO:0000313" key="2">
    <source>
        <dbReference type="Proteomes" id="UP000675920"/>
    </source>
</evidence>
<reference evidence="3" key="1">
    <citation type="journal article" date="2002" name="EMBO Rep.">
        <title>The rhodanese/Cdc25 phosphatase superfamily. Sequence-structure-function relations.</title>
        <authorList>
            <person name="Bordo D."/>
            <person name="Bork P."/>
        </authorList>
    </citation>
    <scope>NUCLEOTIDE SEQUENCE</scope>
</reference>
<proteinExistence type="predicted"/>
<dbReference type="InterPro" id="IPR036873">
    <property type="entry name" value="Rhodanese-like_dom_sf"/>
</dbReference>
<dbReference type="SUPFAM" id="SSF52821">
    <property type="entry name" value="Rhodanese/Cell cycle control phosphatase"/>
    <property type="match status" value="1"/>
</dbReference>
<dbReference type="SMART" id="SM00450">
    <property type="entry name" value="RHOD"/>
    <property type="match status" value="1"/>
</dbReference>
<reference evidence="3" key="2">
    <citation type="journal article" date="2007" name="IUBMB Life">
        <title>Common themes and variations in the rhodanese superfamily.</title>
        <authorList>
            <person name="Cipollone R."/>
            <person name="Ascenzi P."/>
            <person name="Visca P."/>
        </authorList>
    </citation>
    <scope>NUCLEOTIDE SEQUENCE</scope>
</reference>
<protein>
    <submittedName>
        <fullName evidence="3">Rhodanese-like domain-containing protein</fullName>
    </submittedName>
</protein>
<name>A0A8B6X5F8_9BURK</name>